<evidence type="ECO:0000256" key="3">
    <source>
        <dbReference type="ARBA" id="ARBA00022692"/>
    </source>
</evidence>
<feature type="transmembrane region" description="Helical" evidence="7">
    <location>
        <begin position="188"/>
        <end position="210"/>
    </location>
</feature>
<feature type="transmembrane region" description="Helical" evidence="7">
    <location>
        <begin position="243"/>
        <end position="264"/>
    </location>
</feature>
<evidence type="ECO:0000256" key="1">
    <source>
        <dbReference type="ARBA" id="ARBA00004141"/>
    </source>
</evidence>
<name>A0ABR3NI06_9TELE</name>
<evidence type="ECO:0000256" key="5">
    <source>
        <dbReference type="ARBA" id="ARBA00023136"/>
    </source>
</evidence>
<evidence type="ECO:0000256" key="7">
    <source>
        <dbReference type="SAM" id="Phobius"/>
    </source>
</evidence>
<comment type="similarity">
    <text evidence="2">Belongs to the MS4A family.</text>
</comment>
<dbReference type="InterPro" id="IPR007237">
    <property type="entry name" value="CD20-like"/>
</dbReference>
<dbReference type="Proteomes" id="UP001558613">
    <property type="component" value="Unassembled WGS sequence"/>
</dbReference>
<keyword evidence="9" id="KW-1185">Reference proteome</keyword>
<evidence type="ECO:0008006" key="10">
    <source>
        <dbReference type="Google" id="ProtNLM"/>
    </source>
</evidence>
<keyword evidence="3 7" id="KW-0812">Transmembrane</keyword>
<feature type="transmembrane region" description="Helical" evidence="7">
    <location>
        <begin position="126"/>
        <end position="146"/>
    </location>
</feature>
<feature type="region of interest" description="Disordered" evidence="6">
    <location>
        <begin position="302"/>
        <end position="327"/>
    </location>
</feature>
<organism evidence="8 9">
    <name type="scientific">Cirrhinus molitorella</name>
    <name type="common">mud carp</name>
    <dbReference type="NCBI Taxonomy" id="172907"/>
    <lineage>
        <taxon>Eukaryota</taxon>
        <taxon>Metazoa</taxon>
        <taxon>Chordata</taxon>
        <taxon>Craniata</taxon>
        <taxon>Vertebrata</taxon>
        <taxon>Euteleostomi</taxon>
        <taxon>Actinopterygii</taxon>
        <taxon>Neopterygii</taxon>
        <taxon>Teleostei</taxon>
        <taxon>Ostariophysi</taxon>
        <taxon>Cypriniformes</taxon>
        <taxon>Cyprinidae</taxon>
        <taxon>Labeoninae</taxon>
        <taxon>Labeonini</taxon>
        <taxon>Cirrhinus</taxon>
    </lineage>
</organism>
<evidence type="ECO:0000256" key="4">
    <source>
        <dbReference type="ARBA" id="ARBA00022989"/>
    </source>
</evidence>
<gene>
    <name evidence="8" type="ORF">QQF64_036222</name>
</gene>
<evidence type="ECO:0000256" key="6">
    <source>
        <dbReference type="SAM" id="MobiDB-lite"/>
    </source>
</evidence>
<evidence type="ECO:0000313" key="8">
    <source>
        <dbReference type="EMBL" id="KAL1276599.1"/>
    </source>
</evidence>
<dbReference type="Pfam" id="PF04103">
    <property type="entry name" value="CD20"/>
    <property type="match status" value="1"/>
</dbReference>
<reference evidence="8 9" key="1">
    <citation type="submission" date="2023-09" db="EMBL/GenBank/DDBJ databases">
        <authorList>
            <person name="Wang M."/>
        </authorList>
    </citation>
    <scope>NUCLEOTIDE SEQUENCE [LARGE SCALE GENOMIC DNA]</scope>
    <source>
        <strain evidence="8">GT-2023</strain>
        <tissue evidence="8">Liver</tissue>
    </source>
</reference>
<evidence type="ECO:0000256" key="2">
    <source>
        <dbReference type="ARBA" id="ARBA00009565"/>
    </source>
</evidence>
<accession>A0ABR3NI06</accession>
<dbReference type="EMBL" id="JAYMGO010000004">
    <property type="protein sequence ID" value="KAL1276599.1"/>
    <property type="molecule type" value="Genomic_DNA"/>
</dbReference>
<keyword evidence="4 7" id="KW-1133">Transmembrane helix</keyword>
<comment type="subcellular location">
    <subcellularLocation>
        <location evidence="1">Membrane</location>
        <topology evidence="1">Multi-pass membrane protein</topology>
    </subcellularLocation>
</comment>
<sequence>MCALLHNSMFAAFASNSVTYFRGIPNPPTTVQCQTNHRQDGACNLSTYMGFFTCKSKLHLSSSCERSISERCKPNPTSCVLLVSLRFRNQDVQHSHTHEPFNACHPVAGVSPLQGLKAFLKGQPKALGTVQIMIGVLTFLFGIVFTVNARSIFVFSGLPYWGSIIYITAGALCIAAENKINSPSSLCLVNASLGMNIFSIITAGIAIILLSLDLVMWYRPYCSGYSCDYLGRSYETVSSGLRGVLLVFAVLEFIISICLSAFACKASSCCYATQFVPQVLPPQSSDYRPIHFQDLDSSEIPVASNSSTHYQPADAPPQYSENPNKYD</sequence>
<dbReference type="InterPro" id="IPR030417">
    <property type="entry name" value="MS4A"/>
</dbReference>
<comment type="caution">
    <text evidence="8">The sequence shown here is derived from an EMBL/GenBank/DDBJ whole genome shotgun (WGS) entry which is preliminary data.</text>
</comment>
<protein>
    <recommendedName>
        <fullName evidence="10">Membrane-spanning 4-domains subfamily A member 4A</fullName>
    </recommendedName>
</protein>
<feature type="transmembrane region" description="Helical" evidence="7">
    <location>
        <begin position="158"/>
        <end position="176"/>
    </location>
</feature>
<dbReference type="PANTHER" id="PTHR23320:SF128">
    <property type="entry name" value="MEMBRANE-SPANNING 4-DOMAINS SUBFAMILY A MEMBER 4A"/>
    <property type="match status" value="1"/>
</dbReference>
<evidence type="ECO:0000313" key="9">
    <source>
        <dbReference type="Proteomes" id="UP001558613"/>
    </source>
</evidence>
<dbReference type="PANTHER" id="PTHR23320">
    <property type="entry name" value="MEMBRANE-SPANNING 4-DOMAINS SUBFAMILY A MS4A -RELATED"/>
    <property type="match status" value="1"/>
</dbReference>
<proteinExistence type="inferred from homology"/>
<keyword evidence="5 7" id="KW-0472">Membrane</keyword>